<evidence type="ECO:0000256" key="7">
    <source>
        <dbReference type="ARBA" id="ARBA00023004"/>
    </source>
</evidence>
<keyword evidence="5" id="KW-0479">Metal-binding</keyword>
<dbReference type="InterPro" id="IPR036280">
    <property type="entry name" value="Multihaem_cyt_sf"/>
</dbReference>
<gene>
    <name evidence="11" type="ORF">Dace_0868</name>
</gene>
<keyword evidence="7" id="KW-0408">Iron</keyword>
<keyword evidence="12" id="KW-1185">Reference proteome</keyword>
<evidence type="ECO:0000256" key="6">
    <source>
        <dbReference type="ARBA" id="ARBA00022982"/>
    </source>
</evidence>
<feature type="domain" description="Tetrahaem cytochrome" evidence="10">
    <location>
        <begin position="26"/>
        <end position="112"/>
    </location>
</feature>
<evidence type="ECO:0000313" key="11">
    <source>
        <dbReference type="EMBL" id="EAT14859.1"/>
    </source>
</evidence>
<dbReference type="GO" id="GO:0046872">
    <property type="term" value="F:metal ion binding"/>
    <property type="evidence" value="ECO:0007669"/>
    <property type="project" value="UniProtKB-KW"/>
</dbReference>
<comment type="cofactor">
    <cofactor evidence="1">
        <name>heme c</name>
        <dbReference type="ChEBI" id="CHEBI:61717"/>
    </cofactor>
</comment>
<keyword evidence="4" id="KW-0349">Heme</keyword>
<feature type="chain" id="PRO_5004192662" evidence="9">
    <location>
        <begin position="21"/>
        <end position="118"/>
    </location>
</feature>
<evidence type="ECO:0000313" key="12">
    <source>
        <dbReference type="Proteomes" id="UP000005695"/>
    </source>
</evidence>
<dbReference type="SUPFAM" id="SSF48695">
    <property type="entry name" value="Multiheme cytochromes"/>
    <property type="match status" value="1"/>
</dbReference>
<evidence type="ECO:0000256" key="4">
    <source>
        <dbReference type="ARBA" id="ARBA00022617"/>
    </source>
</evidence>
<dbReference type="AlphaFoldDB" id="Q1JXD3"/>
<evidence type="ECO:0000256" key="8">
    <source>
        <dbReference type="SAM" id="MobiDB-lite"/>
    </source>
</evidence>
<dbReference type="Gene3D" id="1.10.1130.10">
    <property type="entry name" value="Flavocytochrome C3, Chain A"/>
    <property type="match status" value="1"/>
</dbReference>
<dbReference type="EMBL" id="AAEW02000016">
    <property type="protein sequence ID" value="EAT14859.1"/>
    <property type="molecule type" value="Genomic_DNA"/>
</dbReference>
<proteinExistence type="predicted"/>
<organism evidence="11 12">
    <name type="scientific">Desulfuromonas acetoxidans (strain DSM 684 / 11070)</name>
    <dbReference type="NCBI Taxonomy" id="281689"/>
    <lineage>
        <taxon>Bacteria</taxon>
        <taxon>Pseudomonadati</taxon>
        <taxon>Thermodesulfobacteriota</taxon>
        <taxon>Desulfuromonadia</taxon>
        <taxon>Desulfuromonadales</taxon>
        <taxon>Desulfuromonadaceae</taxon>
        <taxon>Desulfuromonas</taxon>
    </lineage>
</organism>
<reference evidence="11" key="2">
    <citation type="submission" date="2006-05" db="EMBL/GenBank/DDBJ databases">
        <title>Sequencing of the draft genome and assembly of Desulfuromonas acetoxidans DSM 684.</title>
        <authorList>
            <consortium name="US DOE Joint Genome Institute (JGI-PGF)"/>
            <person name="Copeland A."/>
            <person name="Lucas S."/>
            <person name="Lapidus A."/>
            <person name="Barry K."/>
            <person name="Detter J.C."/>
            <person name="Glavina del Rio T."/>
            <person name="Hammon N."/>
            <person name="Israni S."/>
            <person name="Dalin E."/>
            <person name="Tice H."/>
            <person name="Bruce D."/>
            <person name="Pitluck S."/>
            <person name="Richardson P."/>
        </authorList>
    </citation>
    <scope>NUCLEOTIDE SEQUENCE [LARGE SCALE GENOMIC DNA]</scope>
    <source>
        <strain evidence="11">DSM 684</strain>
    </source>
</reference>
<keyword evidence="3" id="KW-0813">Transport</keyword>
<evidence type="ECO:0000259" key="10">
    <source>
        <dbReference type="Pfam" id="PF14537"/>
    </source>
</evidence>
<evidence type="ECO:0000256" key="5">
    <source>
        <dbReference type="ARBA" id="ARBA00022723"/>
    </source>
</evidence>
<dbReference type="InterPro" id="IPR012286">
    <property type="entry name" value="Tetrahaem_cytochrome"/>
</dbReference>
<feature type="signal peptide" evidence="9">
    <location>
        <begin position="1"/>
        <end position="20"/>
    </location>
</feature>
<keyword evidence="6" id="KW-0249">Electron transport</keyword>
<comment type="subcellular location">
    <subcellularLocation>
        <location evidence="2">Cell envelope</location>
    </subcellularLocation>
</comment>
<feature type="region of interest" description="Disordered" evidence="8">
    <location>
        <begin position="65"/>
        <end position="84"/>
    </location>
</feature>
<evidence type="ECO:0000256" key="2">
    <source>
        <dbReference type="ARBA" id="ARBA00004196"/>
    </source>
</evidence>
<dbReference type="Pfam" id="PF14537">
    <property type="entry name" value="Cytochrom_c3_2"/>
    <property type="match status" value="1"/>
</dbReference>
<evidence type="ECO:0000256" key="9">
    <source>
        <dbReference type="SAM" id="SignalP"/>
    </source>
</evidence>
<comment type="caution">
    <text evidence="11">The sequence shown here is derived from an EMBL/GenBank/DDBJ whole genome shotgun (WGS) entry which is preliminary data.</text>
</comment>
<dbReference type="RefSeq" id="WP_006001944.1">
    <property type="nucleotide sequence ID" value="NZ_AAEW02000016.1"/>
</dbReference>
<protein>
    <submittedName>
        <fullName evidence="11">Tetraheme cytochrome c</fullName>
    </submittedName>
</protein>
<dbReference type="GO" id="GO:0030313">
    <property type="term" value="C:cell envelope"/>
    <property type="evidence" value="ECO:0007669"/>
    <property type="project" value="UniProtKB-SubCell"/>
</dbReference>
<keyword evidence="9" id="KW-0732">Signal</keyword>
<evidence type="ECO:0000256" key="1">
    <source>
        <dbReference type="ARBA" id="ARBA00001926"/>
    </source>
</evidence>
<sequence>MKNCLIFLTLFLMAASAAQAMNVGGAHADFDFSCADCHHQDEPEKAPSMKDCLACHGTYEELAELTKPEGEPDPTDPDTFANPHHSHMGPVPCMECHKTHQKSVLICEDCHNFDMQPK</sequence>
<accession>Q1JXD3</accession>
<dbReference type="Proteomes" id="UP000005695">
    <property type="component" value="Unassembled WGS sequence"/>
</dbReference>
<name>Q1JXD3_DESA6</name>
<reference evidence="11" key="1">
    <citation type="submission" date="2006-05" db="EMBL/GenBank/DDBJ databases">
        <title>Annotation of the draft genome assembly of Desulfuromonas acetoxidans DSM 684.</title>
        <authorList>
            <consortium name="US DOE Joint Genome Institute (JGI-ORNL)"/>
            <person name="Larimer F."/>
            <person name="Land M."/>
            <person name="Hauser L."/>
        </authorList>
    </citation>
    <scope>NUCLEOTIDE SEQUENCE [LARGE SCALE GENOMIC DNA]</scope>
    <source>
        <strain evidence="11">DSM 684</strain>
    </source>
</reference>
<evidence type="ECO:0000256" key="3">
    <source>
        <dbReference type="ARBA" id="ARBA00022448"/>
    </source>
</evidence>
<dbReference type="OrthoDB" id="5397337at2"/>